<dbReference type="STRING" id="580166.AUP43_15520"/>
<dbReference type="PANTHER" id="PTHR30069:SF28">
    <property type="entry name" value="TONB-DEPENDENT RECEPTOR YNCD-RELATED"/>
    <property type="match status" value="1"/>
</dbReference>
<dbReference type="PROSITE" id="PS52016">
    <property type="entry name" value="TONB_DEPENDENT_REC_3"/>
    <property type="match status" value="1"/>
</dbReference>
<dbReference type="InterPro" id="IPR000531">
    <property type="entry name" value="Beta-barrel_TonB"/>
</dbReference>
<evidence type="ECO:0000256" key="10">
    <source>
        <dbReference type="SAM" id="SignalP"/>
    </source>
</evidence>
<dbReference type="InterPro" id="IPR012910">
    <property type="entry name" value="Plug_dom"/>
</dbReference>
<dbReference type="SUPFAM" id="SSF56935">
    <property type="entry name" value="Porins"/>
    <property type="match status" value="1"/>
</dbReference>
<dbReference type="GO" id="GO:0015344">
    <property type="term" value="F:siderophore uptake transmembrane transporter activity"/>
    <property type="evidence" value="ECO:0007669"/>
    <property type="project" value="TreeGrafter"/>
</dbReference>
<dbReference type="Gene3D" id="2.40.170.20">
    <property type="entry name" value="TonB-dependent receptor, beta-barrel domain"/>
    <property type="match status" value="1"/>
</dbReference>
<evidence type="ECO:0008006" key="15">
    <source>
        <dbReference type="Google" id="ProtNLM"/>
    </source>
</evidence>
<dbReference type="RefSeq" id="WP_067551545.1">
    <property type="nucleotide sequence ID" value="NZ_LPXN01000006.1"/>
</dbReference>
<evidence type="ECO:0000256" key="9">
    <source>
        <dbReference type="RuleBase" id="RU003357"/>
    </source>
</evidence>
<dbReference type="GO" id="GO:0009279">
    <property type="term" value="C:cell outer membrane"/>
    <property type="evidence" value="ECO:0007669"/>
    <property type="project" value="UniProtKB-SubCell"/>
</dbReference>
<keyword evidence="3 8" id="KW-1134">Transmembrane beta strand</keyword>
<dbReference type="AlphaFoldDB" id="A0A154WGQ8"/>
<keyword evidence="5 9" id="KW-0798">TonB box</keyword>
<evidence type="ECO:0000313" key="14">
    <source>
        <dbReference type="Proteomes" id="UP000076400"/>
    </source>
</evidence>
<dbReference type="Proteomes" id="UP000076400">
    <property type="component" value="Unassembled WGS sequence"/>
</dbReference>
<keyword evidence="6 8" id="KW-0472">Membrane</keyword>
<gene>
    <name evidence="13" type="ORF">AUP43_15520</name>
</gene>
<feature type="chain" id="PRO_5007602428" description="Ligand-gated channel protein" evidence="10">
    <location>
        <begin position="23"/>
        <end position="690"/>
    </location>
</feature>
<evidence type="ECO:0000256" key="3">
    <source>
        <dbReference type="ARBA" id="ARBA00022452"/>
    </source>
</evidence>
<dbReference type="PANTHER" id="PTHR30069">
    <property type="entry name" value="TONB-DEPENDENT OUTER MEMBRANE RECEPTOR"/>
    <property type="match status" value="1"/>
</dbReference>
<evidence type="ECO:0000256" key="2">
    <source>
        <dbReference type="ARBA" id="ARBA00022448"/>
    </source>
</evidence>
<dbReference type="EMBL" id="LPXN01000006">
    <property type="protein sequence ID" value="KZD12679.1"/>
    <property type="molecule type" value="Genomic_DNA"/>
</dbReference>
<comment type="subcellular location">
    <subcellularLocation>
        <location evidence="1 8">Cell outer membrane</location>
        <topology evidence="1 8">Multi-pass membrane protein</topology>
    </subcellularLocation>
</comment>
<evidence type="ECO:0000259" key="11">
    <source>
        <dbReference type="Pfam" id="PF00593"/>
    </source>
</evidence>
<evidence type="ECO:0000256" key="7">
    <source>
        <dbReference type="ARBA" id="ARBA00023237"/>
    </source>
</evidence>
<keyword evidence="10" id="KW-0732">Signal</keyword>
<evidence type="ECO:0000313" key="13">
    <source>
        <dbReference type="EMBL" id="KZD12679.1"/>
    </source>
</evidence>
<evidence type="ECO:0000256" key="6">
    <source>
        <dbReference type="ARBA" id="ARBA00023136"/>
    </source>
</evidence>
<organism evidence="13 14">
    <name type="scientific">Oceanibaculum pacificum</name>
    <dbReference type="NCBI Taxonomy" id="580166"/>
    <lineage>
        <taxon>Bacteria</taxon>
        <taxon>Pseudomonadati</taxon>
        <taxon>Pseudomonadota</taxon>
        <taxon>Alphaproteobacteria</taxon>
        <taxon>Rhodospirillales</taxon>
        <taxon>Oceanibaculaceae</taxon>
        <taxon>Oceanibaculum</taxon>
    </lineage>
</organism>
<comment type="caution">
    <text evidence="13">The sequence shown here is derived from an EMBL/GenBank/DDBJ whole genome shotgun (WGS) entry which is preliminary data.</text>
</comment>
<keyword evidence="4 8" id="KW-0812">Transmembrane</keyword>
<dbReference type="Pfam" id="PF00593">
    <property type="entry name" value="TonB_dep_Rec_b-barrel"/>
    <property type="match status" value="1"/>
</dbReference>
<dbReference type="Gene3D" id="2.170.130.10">
    <property type="entry name" value="TonB-dependent receptor, plug domain"/>
    <property type="match status" value="1"/>
</dbReference>
<dbReference type="CDD" id="cd01347">
    <property type="entry name" value="ligand_gated_channel"/>
    <property type="match status" value="1"/>
</dbReference>
<evidence type="ECO:0000256" key="4">
    <source>
        <dbReference type="ARBA" id="ARBA00022692"/>
    </source>
</evidence>
<feature type="domain" description="TonB-dependent receptor-like beta-barrel" evidence="11">
    <location>
        <begin position="171"/>
        <end position="652"/>
    </location>
</feature>
<evidence type="ECO:0000256" key="8">
    <source>
        <dbReference type="PROSITE-ProRule" id="PRU01360"/>
    </source>
</evidence>
<name>A0A154WGQ8_9PROT</name>
<keyword evidence="7 8" id="KW-0998">Cell outer membrane</keyword>
<dbReference type="InterPro" id="IPR037066">
    <property type="entry name" value="Plug_dom_sf"/>
</dbReference>
<evidence type="ECO:0000259" key="12">
    <source>
        <dbReference type="Pfam" id="PF07715"/>
    </source>
</evidence>
<protein>
    <recommendedName>
        <fullName evidence="15">Ligand-gated channel protein</fullName>
    </recommendedName>
</protein>
<comment type="similarity">
    <text evidence="8 9">Belongs to the TonB-dependent receptor family.</text>
</comment>
<dbReference type="GO" id="GO:0044718">
    <property type="term" value="P:siderophore transmembrane transport"/>
    <property type="evidence" value="ECO:0007669"/>
    <property type="project" value="TreeGrafter"/>
</dbReference>
<proteinExistence type="inferred from homology"/>
<sequence>MNRTIFWSLAGAVALAGTDALAQNQPQTLPEIRIEVPAPPRSLTQPTPAEARQKIEQVPGGVDLVTSEEFRDGRALTLKDALDYTPGVFIQPKFGEDSRLSIRGSGLSRNFHLRGVTLLQDGVPINLADGSGDFQEIDPLNIRYIEVFKGANALRFGSAALGGAINVHTPTGRDLDGVLTRFEIGSDGYRRGQVAMGDYGKDWDYYATATTIQQDGYRQLNEQNNIRLNSNFGYRLSDTVETRLFIAYNDIDQEIPGSVSRDQALNNPKAAAAGNLANNYKRDIESIRLGSRTSVALEDGTVNFGGYFVSRDLFHPIFQVLDNTVLDYGVFGEYETGGEAFGLKQEQLIGVRLGHGTNDNLRYANVAGQKGALAFKSFETAQNADLYAENRTWLRTDLALILGAQAGYSTREVEDKFLTDGDASFRDNFTSFNPRVGLLWQAAPEWQVFGNLSRSTEIPTLSDLSPTATAPIGDIDPQTAVTLEVGTRGSQGRFAWDVAVYRAWIKDEIQLFTASNGQSYSLNADKTIHQGLELGLDYRLAEGLFATERGGDRLTLRQAYTFSDFSFDGDPTYGDNELPGAPRHYYRAELRYDHPTGFYVGPNVEWVPQAYYVDNANTTETRPYALLGLKIGYDDPPGWPRGWSVFLDGRNLTDERYISSVSVATSATPNAALFNPGDGRAVFVGAQVRW</sequence>
<dbReference type="Pfam" id="PF07715">
    <property type="entry name" value="Plug"/>
    <property type="match status" value="1"/>
</dbReference>
<accession>A0A154WGQ8</accession>
<dbReference type="InterPro" id="IPR039426">
    <property type="entry name" value="TonB-dep_rcpt-like"/>
</dbReference>
<dbReference type="InterPro" id="IPR036942">
    <property type="entry name" value="Beta-barrel_TonB_sf"/>
</dbReference>
<dbReference type="OrthoDB" id="9760620at2"/>
<feature type="domain" description="TonB-dependent receptor plug" evidence="12">
    <location>
        <begin position="55"/>
        <end position="164"/>
    </location>
</feature>
<reference evidence="13 14" key="1">
    <citation type="submission" date="2015-12" db="EMBL/GenBank/DDBJ databases">
        <title>Genome sequence of Oceanibaculum pacificum MCCC 1A02656.</title>
        <authorList>
            <person name="Lu L."/>
            <person name="Lai Q."/>
            <person name="Shao Z."/>
            <person name="Qian P."/>
        </authorList>
    </citation>
    <scope>NUCLEOTIDE SEQUENCE [LARGE SCALE GENOMIC DNA]</scope>
    <source>
        <strain evidence="13 14">MCCC 1A02656</strain>
    </source>
</reference>
<evidence type="ECO:0000256" key="5">
    <source>
        <dbReference type="ARBA" id="ARBA00023077"/>
    </source>
</evidence>
<keyword evidence="2 8" id="KW-0813">Transport</keyword>
<feature type="signal peptide" evidence="10">
    <location>
        <begin position="1"/>
        <end position="22"/>
    </location>
</feature>
<keyword evidence="14" id="KW-1185">Reference proteome</keyword>
<evidence type="ECO:0000256" key="1">
    <source>
        <dbReference type="ARBA" id="ARBA00004571"/>
    </source>
</evidence>